<comment type="subcellular location">
    <subcellularLocation>
        <location evidence="1">Membrane</location>
    </subcellularLocation>
</comment>
<evidence type="ECO:0000259" key="18">
    <source>
        <dbReference type="Pfam" id="PF00912"/>
    </source>
</evidence>
<dbReference type="InterPro" id="IPR050396">
    <property type="entry name" value="Glycosyltr_51/Transpeptidase"/>
</dbReference>
<evidence type="ECO:0000256" key="1">
    <source>
        <dbReference type="ARBA" id="ARBA00004370"/>
    </source>
</evidence>
<evidence type="ECO:0000256" key="15">
    <source>
        <dbReference type="ARBA" id="ARBA00049902"/>
    </source>
</evidence>
<name>A0A841I1K1_9DEIO</name>
<feature type="compositionally biased region" description="Polar residues" evidence="16">
    <location>
        <begin position="737"/>
        <end position="753"/>
    </location>
</feature>
<comment type="caution">
    <text evidence="19">The sequence shown here is derived from an EMBL/GenBank/DDBJ whole genome shotgun (WGS) entry which is preliminary data.</text>
</comment>
<evidence type="ECO:0000256" key="12">
    <source>
        <dbReference type="ARBA" id="ARBA00023268"/>
    </source>
</evidence>
<keyword evidence="9" id="KW-0573">Peptidoglycan synthesis</keyword>
<dbReference type="SUPFAM" id="SSF56601">
    <property type="entry name" value="beta-lactamase/transpeptidase-like"/>
    <property type="match status" value="1"/>
</dbReference>
<dbReference type="Gene3D" id="3.40.710.10">
    <property type="entry name" value="DD-peptidase/beta-lactamase superfamily"/>
    <property type="match status" value="1"/>
</dbReference>
<dbReference type="Gene3D" id="1.10.3810.10">
    <property type="entry name" value="Biosynthetic peptidoglycan transglycosylase-like"/>
    <property type="match status" value="1"/>
</dbReference>
<keyword evidence="3" id="KW-0645">Protease</keyword>
<dbReference type="Pfam" id="PF00905">
    <property type="entry name" value="Transpeptidase"/>
    <property type="match status" value="1"/>
</dbReference>
<dbReference type="SUPFAM" id="SSF53955">
    <property type="entry name" value="Lysozyme-like"/>
    <property type="match status" value="1"/>
</dbReference>
<keyword evidence="11" id="KW-0472">Membrane</keyword>
<dbReference type="GO" id="GO:0006508">
    <property type="term" value="P:proteolysis"/>
    <property type="evidence" value="ECO:0007669"/>
    <property type="project" value="UniProtKB-KW"/>
</dbReference>
<evidence type="ECO:0000313" key="20">
    <source>
        <dbReference type="Proteomes" id="UP000569951"/>
    </source>
</evidence>
<keyword evidence="20" id="KW-1185">Reference proteome</keyword>
<evidence type="ECO:0000256" key="6">
    <source>
        <dbReference type="ARBA" id="ARBA00022692"/>
    </source>
</evidence>
<evidence type="ECO:0000256" key="8">
    <source>
        <dbReference type="ARBA" id="ARBA00022960"/>
    </source>
</evidence>
<evidence type="ECO:0000256" key="10">
    <source>
        <dbReference type="ARBA" id="ARBA00022989"/>
    </source>
</evidence>
<dbReference type="RefSeq" id="WP_343058269.1">
    <property type="nucleotide sequence ID" value="NZ_JACHHG010000005.1"/>
</dbReference>
<evidence type="ECO:0000256" key="3">
    <source>
        <dbReference type="ARBA" id="ARBA00022670"/>
    </source>
</evidence>
<evidence type="ECO:0000313" key="19">
    <source>
        <dbReference type="EMBL" id="MBB6098178.1"/>
    </source>
</evidence>
<organism evidence="19 20">
    <name type="scientific">Deinobacterium chartae</name>
    <dbReference type="NCBI Taxonomy" id="521158"/>
    <lineage>
        <taxon>Bacteria</taxon>
        <taxon>Thermotogati</taxon>
        <taxon>Deinococcota</taxon>
        <taxon>Deinococci</taxon>
        <taxon>Deinococcales</taxon>
        <taxon>Deinococcaceae</taxon>
        <taxon>Deinobacterium</taxon>
    </lineage>
</organism>
<keyword evidence="12" id="KW-0511">Multifunctional enzyme</keyword>
<gene>
    <name evidence="19" type="ORF">HNR42_001603</name>
</gene>
<evidence type="ECO:0000256" key="4">
    <source>
        <dbReference type="ARBA" id="ARBA00022676"/>
    </source>
</evidence>
<dbReference type="GO" id="GO:0008360">
    <property type="term" value="P:regulation of cell shape"/>
    <property type="evidence" value="ECO:0007669"/>
    <property type="project" value="UniProtKB-KW"/>
</dbReference>
<keyword evidence="6" id="KW-0812">Transmembrane</keyword>
<dbReference type="GO" id="GO:0071555">
    <property type="term" value="P:cell wall organization"/>
    <property type="evidence" value="ECO:0007669"/>
    <property type="project" value="UniProtKB-KW"/>
</dbReference>
<dbReference type="GO" id="GO:0008658">
    <property type="term" value="F:penicillin binding"/>
    <property type="evidence" value="ECO:0007669"/>
    <property type="project" value="InterPro"/>
</dbReference>
<evidence type="ECO:0000256" key="14">
    <source>
        <dbReference type="ARBA" id="ARBA00044770"/>
    </source>
</evidence>
<accession>A0A841I1K1</accession>
<feature type="region of interest" description="Disordered" evidence="16">
    <location>
        <begin position="733"/>
        <end position="753"/>
    </location>
</feature>
<evidence type="ECO:0000256" key="2">
    <source>
        <dbReference type="ARBA" id="ARBA00022645"/>
    </source>
</evidence>
<dbReference type="GO" id="GO:0016020">
    <property type="term" value="C:membrane"/>
    <property type="evidence" value="ECO:0007669"/>
    <property type="project" value="UniProtKB-SubCell"/>
</dbReference>
<dbReference type="PANTHER" id="PTHR32282:SF27">
    <property type="entry name" value="PENICILLIN-BINDING PROTEIN 1A"/>
    <property type="match status" value="1"/>
</dbReference>
<dbReference type="InterPro" id="IPR001264">
    <property type="entry name" value="Glyco_trans_51"/>
</dbReference>
<dbReference type="Pfam" id="PF00912">
    <property type="entry name" value="Transgly"/>
    <property type="match status" value="1"/>
</dbReference>
<evidence type="ECO:0000256" key="16">
    <source>
        <dbReference type="SAM" id="MobiDB-lite"/>
    </source>
</evidence>
<evidence type="ECO:0000256" key="9">
    <source>
        <dbReference type="ARBA" id="ARBA00022984"/>
    </source>
</evidence>
<reference evidence="19 20" key="1">
    <citation type="submission" date="2020-08" db="EMBL/GenBank/DDBJ databases">
        <title>Genomic Encyclopedia of Type Strains, Phase IV (KMG-IV): sequencing the most valuable type-strain genomes for metagenomic binning, comparative biology and taxonomic classification.</title>
        <authorList>
            <person name="Goeker M."/>
        </authorList>
    </citation>
    <scope>NUCLEOTIDE SEQUENCE [LARGE SCALE GENOMIC DNA]</scope>
    <source>
        <strain evidence="19 20">DSM 21458</strain>
    </source>
</reference>
<keyword evidence="8" id="KW-0133">Cell shape</keyword>
<keyword evidence="7" id="KW-0378">Hydrolase</keyword>
<feature type="domain" description="Penicillin-binding protein transpeptidase" evidence="17">
    <location>
        <begin position="353"/>
        <end position="634"/>
    </location>
</feature>
<dbReference type="GO" id="GO:0008955">
    <property type="term" value="F:peptidoglycan glycosyltransferase activity"/>
    <property type="evidence" value="ECO:0007669"/>
    <property type="project" value="UniProtKB-EC"/>
</dbReference>
<dbReference type="PANTHER" id="PTHR32282">
    <property type="entry name" value="BINDING PROTEIN TRANSPEPTIDASE, PUTATIVE-RELATED"/>
    <property type="match status" value="1"/>
</dbReference>
<dbReference type="AlphaFoldDB" id="A0A841I1K1"/>
<dbReference type="InterPro" id="IPR036950">
    <property type="entry name" value="PBP_transglycosylase"/>
</dbReference>
<dbReference type="EMBL" id="JACHHG010000005">
    <property type="protein sequence ID" value="MBB6098178.1"/>
    <property type="molecule type" value="Genomic_DNA"/>
</dbReference>
<sequence length="753" mass="82716">MVIVRLFFALILAACIISGAVLSTFALKWGRDIPDFRELDNLTLGSTTRVYARDRSLIGILAPTMPGGGRINRTLVTLDEVSPYMVAAVVTSEDRRFFEHYGLDPQGVSRGLIRTFNGERVEGGSTLTNQLIKNTLLQDRYEGARTPERKIKEWILSVQAERAFTKEEVLRNYLNVVYWGRGGALDIIGVHAAARSYLGKDPKDLTLAESVYLTILLPKPGRYFDYAAYRPLMRSLLTRMVEDNWITPAQANEAWREKLAPRGWKVAYDDQGNLKGAKLVNPNAKNVAGVVTERAPHFMQQVERELIARFGRERVFGSGGLTVYTTLDPKAQRAAEQASRDAVIPSGATLGMALLDPQNGEVLAMVGQKLHGNRPPAEWNNAVQGARQVGSSIKPLLYTTAVDLGYGQDHTEPDQPVSFPCVGCPGGVWQPGNFEGRVSGRNVTLRYALDNSLNLPTVRLADRIGLPAFTTKLRQLGLPVPERPNLTLSIGTLETSPLKMAAAYAPFANGGLYYEPSYLRRVETASGQVLYDSSRDRPKPRRVWSPQVAYVGMDMLLGVVNDLGQTEGGLAWRARIPGRQVGGKTGTTNDVKDLWFVGLTPQAVGAVWVGKQAGGVMPRNAYSGTINPPIWKQMVEGALAGKPPARFEPPEGVGFKQLGAVRAAYVIKKTENAPTTPHVAKDTRPRYTWVKSLPEDPATMIVALDRQTLLLADEFTPADRIVRRRIRVQDLPLYQPQPRQGSVSTPVTAGTAQ</sequence>
<dbReference type="GO" id="GO:0030288">
    <property type="term" value="C:outer membrane-bounded periplasmic space"/>
    <property type="evidence" value="ECO:0007669"/>
    <property type="project" value="TreeGrafter"/>
</dbReference>
<evidence type="ECO:0000259" key="17">
    <source>
        <dbReference type="Pfam" id="PF00905"/>
    </source>
</evidence>
<evidence type="ECO:0000256" key="11">
    <source>
        <dbReference type="ARBA" id="ARBA00023136"/>
    </source>
</evidence>
<proteinExistence type="predicted"/>
<evidence type="ECO:0000256" key="13">
    <source>
        <dbReference type="ARBA" id="ARBA00023316"/>
    </source>
</evidence>
<dbReference type="InterPro" id="IPR023346">
    <property type="entry name" value="Lysozyme-like_dom_sf"/>
</dbReference>
<comment type="catalytic activity">
    <reaction evidence="15">
        <text>[GlcNAc-(1-&gt;4)-Mur2Ac(oyl-L-Ala-gamma-D-Glu-L-Lys-D-Ala-D-Ala)](n)-di-trans,octa-cis-undecaprenyl diphosphate + beta-D-GlcNAc-(1-&gt;4)-Mur2Ac(oyl-L-Ala-gamma-D-Glu-L-Lys-D-Ala-D-Ala)-di-trans,octa-cis-undecaprenyl diphosphate = [GlcNAc-(1-&gt;4)-Mur2Ac(oyl-L-Ala-gamma-D-Glu-L-Lys-D-Ala-D-Ala)](n+1)-di-trans,octa-cis-undecaprenyl diphosphate + di-trans,octa-cis-undecaprenyl diphosphate + H(+)</text>
        <dbReference type="Rhea" id="RHEA:23708"/>
        <dbReference type="Rhea" id="RHEA-COMP:9602"/>
        <dbReference type="Rhea" id="RHEA-COMP:9603"/>
        <dbReference type="ChEBI" id="CHEBI:15378"/>
        <dbReference type="ChEBI" id="CHEBI:58405"/>
        <dbReference type="ChEBI" id="CHEBI:60033"/>
        <dbReference type="ChEBI" id="CHEBI:78435"/>
        <dbReference type="EC" id="2.4.99.28"/>
    </reaction>
</comment>
<keyword evidence="4" id="KW-0328">Glycosyltransferase</keyword>
<feature type="domain" description="Glycosyl transferase family 51" evidence="18">
    <location>
        <begin position="70"/>
        <end position="226"/>
    </location>
</feature>
<keyword evidence="10" id="KW-1133">Transmembrane helix</keyword>
<protein>
    <recommendedName>
        <fullName evidence="14">peptidoglycan glycosyltransferase</fullName>
        <ecNumber evidence="14">2.4.99.28</ecNumber>
    </recommendedName>
</protein>
<evidence type="ECO:0000256" key="7">
    <source>
        <dbReference type="ARBA" id="ARBA00022801"/>
    </source>
</evidence>
<keyword evidence="13" id="KW-0961">Cell wall biogenesis/degradation</keyword>
<dbReference type="InterPro" id="IPR001460">
    <property type="entry name" value="PCN-bd_Tpept"/>
</dbReference>
<dbReference type="GO" id="GO:0009252">
    <property type="term" value="P:peptidoglycan biosynthetic process"/>
    <property type="evidence" value="ECO:0007669"/>
    <property type="project" value="UniProtKB-KW"/>
</dbReference>
<evidence type="ECO:0000256" key="5">
    <source>
        <dbReference type="ARBA" id="ARBA00022679"/>
    </source>
</evidence>
<dbReference type="InterPro" id="IPR012338">
    <property type="entry name" value="Beta-lactam/transpept-like"/>
</dbReference>
<dbReference type="EC" id="2.4.99.28" evidence="14"/>
<keyword evidence="5" id="KW-0808">Transferase</keyword>
<dbReference type="GO" id="GO:0004180">
    <property type="term" value="F:carboxypeptidase activity"/>
    <property type="evidence" value="ECO:0007669"/>
    <property type="project" value="UniProtKB-KW"/>
</dbReference>
<dbReference type="Proteomes" id="UP000569951">
    <property type="component" value="Unassembled WGS sequence"/>
</dbReference>
<keyword evidence="2 19" id="KW-0121">Carboxypeptidase</keyword>